<dbReference type="AlphaFoldDB" id="A0A9X3YPQ7"/>
<dbReference type="Pfam" id="PF13649">
    <property type="entry name" value="Methyltransf_25"/>
    <property type="match status" value="1"/>
</dbReference>
<dbReference type="InterPro" id="IPR041698">
    <property type="entry name" value="Methyltransf_25"/>
</dbReference>
<proteinExistence type="predicted"/>
<dbReference type="EMBL" id="JAOVZO020000018">
    <property type="protein sequence ID" value="MDC8014446.1"/>
    <property type="molecule type" value="Genomic_DNA"/>
</dbReference>
<dbReference type="RefSeq" id="WP_263544011.1">
    <property type="nucleotide sequence ID" value="NZ_JAOVZO020000018.1"/>
</dbReference>
<organism evidence="2 3">
    <name type="scientific">Tahibacter soli</name>
    <dbReference type="NCBI Taxonomy" id="2983605"/>
    <lineage>
        <taxon>Bacteria</taxon>
        <taxon>Pseudomonadati</taxon>
        <taxon>Pseudomonadota</taxon>
        <taxon>Gammaproteobacteria</taxon>
        <taxon>Lysobacterales</taxon>
        <taxon>Rhodanobacteraceae</taxon>
        <taxon>Tahibacter</taxon>
    </lineage>
</organism>
<name>A0A9X3YPQ7_9GAMM</name>
<dbReference type="Proteomes" id="UP001139971">
    <property type="component" value="Unassembled WGS sequence"/>
</dbReference>
<sequence length="209" mass="22545">MTAKEHWEGVYAAKASDAVSWYRPHLDLSLRWLDAIGVDAATRVIDVGGGASTLVDDLVARGLAPTVLDLSAAALDIARARLGERAARVEWVAGDVTGVALRRHGYDVWHDRAVLHFLTDPAGARAYARQLAHALRPGGHALIGGFAADGPERCSGLVVARRDPEDIAALAGPAFALRDAWFETHVTPWGSEQRFVWAWLRRDQTAVAG</sequence>
<protein>
    <submittedName>
        <fullName evidence="2">Class I SAM-dependent methyltransferase</fullName>
    </submittedName>
</protein>
<comment type="caution">
    <text evidence="2">The sequence shown here is derived from an EMBL/GenBank/DDBJ whole genome shotgun (WGS) entry which is preliminary data.</text>
</comment>
<evidence type="ECO:0000313" key="3">
    <source>
        <dbReference type="Proteomes" id="UP001139971"/>
    </source>
</evidence>
<dbReference type="InterPro" id="IPR029063">
    <property type="entry name" value="SAM-dependent_MTases_sf"/>
</dbReference>
<dbReference type="CDD" id="cd02440">
    <property type="entry name" value="AdoMet_MTases"/>
    <property type="match status" value="1"/>
</dbReference>
<accession>A0A9X3YPQ7</accession>
<dbReference type="GO" id="GO:0032259">
    <property type="term" value="P:methylation"/>
    <property type="evidence" value="ECO:0007669"/>
    <property type="project" value="UniProtKB-KW"/>
</dbReference>
<keyword evidence="2" id="KW-0808">Transferase</keyword>
<dbReference type="SUPFAM" id="SSF53335">
    <property type="entry name" value="S-adenosyl-L-methionine-dependent methyltransferases"/>
    <property type="match status" value="1"/>
</dbReference>
<feature type="domain" description="Methyltransferase" evidence="1">
    <location>
        <begin position="44"/>
        <end position="139"/>
    </location>
</feature>
<reference evidence="2" key="1">
    <citation type="submission" date="2023-02" db="EMBL/GenBank/DDBJ databases">
        <title>Tahibacter soli sp. nov. isolated from soil.</title>
        <authorList>
            <person name="Baek J.H."/>
            <person name="Lee J.K."/>
            <person name="Choi D.G."/>
            <person name="Jeon C.O."/>
        </authorList>
    </citation>
    <scope>NUCLEOTIDE SEQUENCE</scope>
    <source>
        <strain evidence="2">BL</strain>
    </source>
</reference>
<dbReference type="Gene3D" id="3.40.50.150">
    <property type="entry name" value="Vaccinia Virus protein VP39"/>
    <property type="match status" value="1"/>
</dbReference>
<gene>
    <name evidence="2" type="ORF">OD750_018025</name>
</gene>
<evidence type="ECO:0000313" key="2">
    <source>
        <dbReference type="EMBL" id="MDC8014446.1"/>
    </source>
</evidence>
<keyword evidence="2" id="KW-0489">Methyltransferase</keyword>
<dbReference type="GO" id="GO:0008168">
    <property type="term" value="F:methyltransferase activity"/>
    <property type="evidence" value="ECO:0007669"/>
    <property type="project" value="UniProtKB-KW"/>
</dbReference>
<keyword evidence="3" id="KW-1185">Reference proteome</keyword>
<evidence type="ECO:0000259" key="1">
    <source>
        <dbReference type="Pfam" id="PF13649"/>
    </source>
</evidence>